<feature type="transmembrane region" description="Helical" evidence="2">
    <location>
        <begin position="42"/>
        <end position="62"/>
    </location>
</feature>
<reference evidence="3 4" key="1">
    <citation type="submission" date="2017-02" db="EMBL/GenBank/DDBJ databases">
        <authorList>
            <person name="Peterson S.W."/>
        </authorList>
    </citation>
    <scope>NUCLEOTIDE SEQUENCE [LARGE SCALE GENOMIC DNA]</scope>
    <source>
        <strain evidence="3 4">S285</strain>
    </source>
</reference>
<organism evidence="3 4">
    <name type="scientific">Methylocystis bryophila</name>
    <dbReference type="NCBI Taxonomy" id="655015"/>
    <lineage>
        <taxon>Bacteria</taxon>
        <taxon>Pseudomonadati</taxon>
        <taxon>Pseudomonadota</taxon>
        <taxon>Alphaproteobacteria</taxon>
        <taxon>Hyphomicrobiales</taxon>
        <taxon>Methylocystaceae</taxon>
        <taxon>Methylocystis</taxon>
    </lineage>
</organism>
<accession>A0A1W6MVF0</accession>
<evidence type="ECO:0008006" key="5">
    <source>
        <dbReference type="Google" id="ProtNLM"/>
    </source>
</evidence>
<evidence type="ECO:0000313" key="3">
    <source>
        <dbReference type="EMBL" id="ARN81564.1"/>
    </source>
</evidence>
<dbReference type="AlphaFoldDB" id="A0A1W6MVF0"/>
<protein>
    <recommendedName>
        <fullName evidence="5">Cytochrome C</fullName>
    </recommendedName>
</protein>
<evidence type="ECO:0000256" key="2">
    <source>
        <dbReference type="SAM" id="Phobius"/>
    </source>
</evidence>
<feature type="compositionally biased region" description="Basic and acidic residues" evidence="1">
    <location>
        <begin position="1"/>
        <end position="15"/>
    </location>
</feature>
<feature type="region of interest" description="Disordered" evidence="1">
    <location>
        <begin position="1"/>
        <end position="24"/>
    </location>
</feature>
<keyword evidence="2" id="KW-0812">Transmembrane</keyword>
<keyword evidence="4" id="KW-1185">Reference proteome</keyword>
<gene>
    <name evidence="3" type="ORF">B1812_11355</name>
</gene>
<dbReference type="EMBL" id="CP019948">
    <property type="protein sequence ID" value="ARN81564.1"/>
    <property type="molecule type" value="Genomic_DNA"/>
</dbReference>
<sequence length="587" mass="63112">MEFQREESALPRENRASAPPSSSAAAARSLPRKAFAFGAHRLLGALGAAAVIFVVVGLSAPAEAVPSFARQTGQPCATCHTNFPELTPYGRRFKLGGYTATGGTEPWEVPPIAAMVLPTFTKTKVQQDMPPTNTGGYPDAHVNDNFVMQQASLFYGGKIYENLGAFVQGTYDKADQRTFLDNTDIRYTRTVNIGGIDAIIGLNANNNPTVQDVWNTTPAWGFPYVAASLGPAFSPPGTQIEGSWAGTTVGTGAYAFLNDMLYVETSLYHPMSKGMLGALGYACGYNADYISNVQQGWAPLAYPSVAGLPFPAWQPFTQNPQNYTIACSSSSLANASPYWRVALEKNWGEHSLMIGAFGFYPDVLPGRIIGYGVDHYRDIGLDAQYQYISGVHALTLQLTHISEMQNLKGTYAQGIASQFIAANNILNIYGLPVSGGYASSSNPLNYLTSFKATAGYTWDHTLSGYVSYFHVTGSPDFTLYGNAMLGWLGSVSAGGLGGYPNSGPSAVGLPNGAGLIFDFAYMPFSKGGPEAWPWANAKIGVSYTHYLSMWGGTSNFDGNGIFYNGSSWRTHSATDNNTLFFYTWIAF</sequence>
<evidence type="ECO:0000256" key="1">
    <source>
        <dbReference type="SAM" id="MobiDB-lite"/>
    </source>
</evidence>
<name>A0A1W6MVF0_9HYPH</name>
<dbReference type="KEGG" id="mbry:B1812_11355"/>
<keyword evidence="2" id="KW-1133">Transmembrane helix</keyword>
<evidence type="ECO:0000313" key="4">
    <source>
        <dbReference type="Proteomes" id="UP000193978"/>
    </source>
</evidence>
<proteinExistence type="predicted"/>
<keyword evidence="2" id="KW-0472">Membrane</keyword>
<dbReference type="STRING" id="655015.B1812_11355"/>
<dbReference type="Proteomes" id="UP000193978">
    <property type="component" value="Chromosome"/>
</dbReference>